<dbReference type="KEGG" id="kpul:GXN76_05945"/>
<comment type="cofactor">
    <cofactor evidence="2">
        <name>a divalent metal cation</name>
        <dbReference type="ChEBI" id="CHEBI:60240"/>
    </cofactor>
</comment>
<proteinExistence type="inferred from homology"/>
<dbReference type="EMBL" id="CP048104">
    <property type="protein sequence ID" value="QKG84060.1"/>
    <property type="molecule type" value="Genomic_DNA"/>
</dbReference>
<feature type="domain" description="Calcineurin-like phosphoesterase" evidence="3">
    <location>
        <begin position="1"/>
        <end position="142"/>
    </location>
</feature>
<dbReference type="GO" id="GO:0046872">
    <property type="term" value="F:metal ion binding"/>
    <property type="evidence" value="ECO:0007669"/>
    <property type="project" value="UniProtKB-KW"/>
</dbReference>
<comment type="similarity">
    <text evidence="1 2">Belongs to the metallophosphoesterase superfamily. YfcE family.</text>
</comment>
<name>A0A7D3Y008_9BACL</name>
<dbReference type="AlphaFoldDB" id="A0A7D3Y008"/>
<dbReference type="InterPro" id="IPR024654">
    <property type="entry name" value="Calcineurin-like_PHP_lpxH"/>
</dbReference>
<dbReference type="SUPFAM" id="SSF56300">
    <property type="entry name" value="Metallo-dependent phosphatases"/>
    <property type="match status" value="1"/>
</dbReference>
<reference evidence="4 5" key="1">
    <citation type="submission" date="2020-01" db="EMBL/GenBank/DDBJ databases">
        <authorList>
            <person name="Gulvik C.A."/>
            <person name="Batra D.G."/>
        </authorList>
    </citation>
    <scope>NUCLEOTIDE SEQUENCE [LARGE SCALE GENOMIC DNA]</scope>
    <source>
        <strain evidence="4 5">W9323</strain>
    </source>
</reference>
<evidence type="ECO:0000256" key="1">
    <source>
        <dbReference type="ARBA" id="ARBA00008950"/>
    </source>
</evidence>
<organism evidence="4 5">
    <name type="scientific">Kroppenstedtia pulmonis</name>
    <dbReference type="NCBI Taxonomy" id="1380685"/>
    <lineage>
        <taxon>Bacteria</taxon>
        <taxon>Bacillati</taxon>
        <taxon>Bacillota</taxon>
        <taxon>Bacilli</taxon>
        <taxon>Bacillales</taxon>
        <taxon>Thermoactinomycetaceae</taxon>
        <taxon>Kroppenstedtia</taxon>
    </lineage>
</organism>
<dbReference type="GO" id="GO:0016787">
    <property type="term" value="F:hydrolase activity"/>
    <property type="evidence" value="ECO:0007669"/>
    <property type="project" value="UniProtKB-UniRule"/>
</dbReference>
<evidence type="ECO:0000259" key="3">
    <source>
        <dbReference type="Pfam" id="PF12850"/>
    </source>
</evidence>
<gene>
    <name evidence="4" type="ORF">GXN76_05945</name>
</gene>
<dbReference type="RefSeq" id="WP_173221388.1">
    <property type="nucleotide sequence ID" value="NZ_CP048104.1"/>
</dbReference>
<dbReference type="Proteomes" id="UP000503088">
    <property type="component" value="Chromosome"/>
</dbReference>
<dbReference type="PANTHER" id="PTHR11124">
    <property type="entry name" value="VACUOLAR SORTING PROTEIN VPS29"/>
    <property type="match status" value="1"/>
</dbReference>
<dbReference type="NCBIfam" id="TIGR00040">
    <property type="entry name" value="yfcE"/>
    <property type="match status" value="1"/>
</dbReference>
<dbReference type="InterPro" id="IPR029052">
    <property type="entry name" value="Metallo-depent_PP-like"/>
</dbReference>
<dbReference type="Gene3D" id="3.60.21.10">
    <property type="match status" value="1"/>
</dbReference>
<dbReference type="Pfam" id="PF12850">
    <property type="entry name" value="Metallophos_2"/>
    <property type="match status" value="1"/>
</dbReference>
<dbReference type="EC" id="3.1.4.-" evidence="2"/>
<dbReference type="InterPro" id="IPR000979">
    <property type="entry name" value="Phosphodiesterase_MJ0936/Vps29"/>
</dbReference>
<keyword evidence="2" id="KW-0479">Metal-binding</keyword>
<accession>A0A7D3Y008</accession>
<sequence>MRVLIISDSHGNGKLLERIVETTEADHVIHCGDFCTNRSELPITSMTVVQGNCDWEEVPKEEIWQQEGIRFLVVHGHLHQIKTTLLPLQYRAEEAGAQIVCFGHSHYPFCEMSGSKKQLFINPGSIVSPRGFPHKTYVVLETIRSGKVKVTYFTTEGGVVTERGGTFSLKTTD</sequence>
<evidence type="ECO:0000313" key="5">
    <source>
        <dbReference type="Proteomes" id="UP000503088"/>
    </source>
</evidence>
<protein>
    <recommendedName>
        <fullName evidence="2">Phosphoesterase</fullName>
        <ecNumber evidence="2">3.1.4.-</ecNumber>
    </recommendedName>
</protein>
<keyword evidence="5" id="KW-1185">Reference proteome</keyword>
<evidence type="ECO:0000256" key="2">
    <source>
        <dbReference type="RuleBase" id="RU362039"/>
    </source>
</evidence>
<evidence type="ECO:0000313" key="4">
    <source>
        <dbReference type="EMBL" id="QKG84060.1"/>
    </source>
</evidence>